<dbReference type="SUPFAM" id="SSF53901">
    <property type="entry name" value="Thiolase-like"/>
    <property type="match status" value="1"/>
</dbReference>
<name>A0A225SUB8_9BURK</name>
<proteinExistence type="predicted"/>
<keyword evidence="6" id="KW-1185">Reference proteome</keyword>
<dbReference type="CDD" id="cd00830">
    <property type="entry name" value="KAS_III"/>
    <property type="match status" value="1"/>
</dbReference>
<dbReference type="AlphaFoldDB" id="A0A225SUB8"/>
<keyword evidence="2" id="KW-0012">Acyltransferase</keyword>
<organism evidence="5 6">
    <name type="scientific">Herbaspirillum aquaticum</name>
    <dbReference type="NCBI Taxonomy" id="568783"/>
    <lineage>
        <taxon>Bacteria</taxon>
        <taxon>Pseudomonadati</taxon>
        <taxon>Pseudomonadota</taxon>
        <taxon>Betaproteobacteria</taxon>
        <taxon>Burkholderiales</taxon>
        <taxon>Oxalobacteraceae</taxon>
        <taxon>Herbaspirillum</taxon>
    </lineage>
</organism>
<gene>
    <name evidence="5" type="ORF">CEJ45_11130</name>
</gene>
<dbReference type="GO" id="GO:0044550">
    <property type="term" value="P:secondary metabolite biosynthetic process"/>
    <property type="evidence" value="ECO:0007669"/>
    <property type="project" value="TreeGrafter"/>
</dbReference>
<reference evidence="5 6" key="1">
    <citation type="journal article" date="2010" name="Int. J. Syst. Evol. Microbiol.">
        <title>Reclassification of Herbaspirillum putei as a later heterotypic synonym of Herbaspirillum huttiense, with the description of H. huttiense subsp. huttiense subsp. nov. and H. huttiense subsp. putei subsp. nov., comb. nov., and description of Herbaspirillum aquaticum sp. nov.</title>
        <authorList>
            <person name="Dobritsa A.P."/>
            <person name="Reddy M.C."/>
            <person name="Samadpour M."/>
        </authorList>
    </citation>
    <scope>NUCLEOTIDE SEQUENCE [LARGE SCALE GENOMIC DNA]</scope>
    <source>
        <strain evidence="5 6">IEH 4430</strain>
    </source>
</reference>
<evidence type="ECO:0000259" key="3">
    <source>
        <dbReference type="Pfam" id="PF08541"/>
    </source>
</evidence>
<dbReference type="Pfam" id="PF08545">
    <property type="entry name" value="ACP_syn_III"/>
    <property type="match status" value="1"/>
</dbReference>
<dbReference type="Gene3D" id="3.40.47.10">
    <property type="match status" value="1"/>
</dbReference>
<dbReference type="GO" id="GO:0006633">
    <property type="term" value="P:fatty acid biosynthetic process"/>
    <property type="evidence" value="ECO:0007669"/>
    <property type="project" value="InterPro"/>
</dbReference>
<dbReference type="Proteomes" id="UP000214747">
    <property type="component" value="Unassembled WGS sequence"/>
</dbReference>
<dbReference type="InterPro" id="IPR016039">
    <property type="entry name" value="Thiolase-like"/>
</dbReference>
<dbReference type="RefSeq" id="WP_088755177.1">
    <property type="nucleotide sequence ID" value="NZ_NJGV01000008.1"/>
</dbReference>
<dbReference type="EMBL" id="NJGV01000008">
    <property type="protein sequence ID" value="OWY34836.1"/>
    <property type="molecule type" value="Genomic_DNA"/>
</dbReference>
<dbReference type="Pfam" id="PF08541">
    <property type="entry name" value="ACP_syn_III_C"/>
    <property type="match status" value="1"/>
</dbReference>
<keyword evidence="1" id="KW-0808">Transferase</keyword>
<dbReference type="PANTHER" id="PTHR34069:SF2">
    <property type="entry name" value="BETA-KETOACYL-[ACYL-CARRIER-PROTEIN] SYNTHASE III"/>
    <property type="match status" value="1"/>
</dbReference>
<feature type="domain" description="Beta-ketoacyl-[acyl-carrier-protein] synthase III C-terminal" evidence="3">
    <location>
        <begin position="257"/>
        <end position="340"/>
    </location>
</feature>
<dbReference type="PANTHER" id="PTHR34069">
    <property type="entry name" value="3-OXOACYL-[ACYL-CARRIER-PROTEIN] SYNTHASE 3"/>
    <property type="match status" value="1"/>
</dbReference>
<dbReference type="InterPro" id="IPR013751">
    <property type="entry name" value="ACP_syn_III_N"/>
</dbReference>
<evidence type="ECO:0000313" key="5">
    <source>
        <dbReference type="EMBL" id="OWY34836.1"/>
    </source>
</evidence>
<evidence type="ECO:0000256" key="2">
    <source>
        <dbReference type="ARBA" id="ARBA00023315"/>
    </source>
</evidence>
<comment type="caution">
    <text evidence="5">The sequence shown here is derived from an EMBL/GenBank/DDBJ whole genome shotgun (WGS) entry which is preliminary data.</text>
</comment>
<dbReference type="GO" id="GO:0004315">
    <property type="term" value="F:3-oxoacyl-[acyl-carrier-protein] synthase activity"/>
    <property type="evidence" value="ECO:0007669"/>
    <property type="project" value="InterPro"/>
</dbReference>
<accession>A0A225SUB8</accession>
<evidence type="ECO:0000259" key="4">
    <source>
        <dbReference type="Pfam" id="PF08545"/>
    </source>
</evidence>
<evidence type="ECO:0000313" key="6">
    <source>
        <dbReference type="Proteomes" id="UP000214747"/>
    </source>
</evidence>
<evidence type="ECO:0000256" key="1">
    <source>
        <dbReference type="ARBA" id="ARBA00022679"/>
    </source>
</evidence>
<protein>
    <submittedName>
        <fullName evidence="5">3-oxoacyl-ACP synthase</fullName>
    </submittedName>
</protein>
<dbReference type="InterPro" id="IPR013747">
    <property type="entry name" value="ACP_syn_III_C"/>
</dbReference>
<sequence>MANLTFSQYRITAIASSVPPALRSSHAFAEKYGAAYVEKIIKNVGVLQGYVADDKTTTSDLCEHAANTIIEELGIARDSIDALLFVSQTPDYIAPSTACVLQERLGLSVDCLAHDINLACSGFVYGLNAALSYLSNSGMDRVLLLCGDTVSKHCSPDDRGLVMLSCDAGSAILIDKDTTTSDQACFKLRTMGSGYRALIVPYGGYRHRHGEVARTLREPDVLRSDYDGYMNGAEVFRFSITEVPRLVRDFKTDFGIDYDLVDRHFLHQANIFIMKNVAKRVGITEEKMPVSIDRYGNTGAATIPLTICDWYARDADGMAHEQISVCGFGIGLSLGVGVLRLRDTRVFKVRTCTSHFEDNIDNLHNETGSLVNL</sequence>
<feature type="domain" description="Beta-ketoacyl-[acyl-carrier-protein] synthase III N-terminal" evidence="4">
    <location>
        <begin position="115"/>
        <end position="186"/>
    </location>
</feature>